<feature type="domain" description="DRBM" evidence="3">
    <location>
        <begin position="307"/>
        <end position="343"/>
    </location>
</feature>
<feature type="region of interest" description="Disordered" evidence="2">
    <location>
        <begin position="699"/>
        <end position="752"/>
    </location>
</feature>
<feature type="domain" description="G-patch" evidence="4">
    <location>
        <begin position="546"/>
        <end position="591"/>
    </location>
</feature>
<evidence type="ECO:0000313" key="6">
    <source>
        <dbReference type="EMBL" id="KAK7095087.1"/>
    </source>
</evidence>
<dbReference type="Gene3D" id="3.30.1370.50">
    <property type="entry name" value="R3H-like domain"/>
    <property type="match status" value="1"/>
</dbReference>
<dbReference type="PANTHER" id="PTHR48430:SF1">
    <property type="entry name" value="PARTNER OF XRN-2 PROTEIN 1"/>
    <property type="match status" value="1"/>
</dbReference>
<dbReference type="InterPro" id="IPR014720">
    <property type="entry name" value="dsRBD_dom"/>
</dbReference>
<gene>
    <name evidence="6" type="ORF">V1264_006546</name>
</gene>
<dbReference type="GO" id="GO:0003723">
    <property type="term" value="F:RNA binding"/>
    <property type="evidence" value="ECO:0007669"/>
    <property type="project" value="UniProtKB-UniRule"/>
</dbReference>
<feature type="compositionally biased region" description="Low complexity" evidence="2">
    <location>
        <begin position="112"/>
        <end position="123"/>
    </location>
</feature>
<protein>
    <submittedName>
        <fullName evidence="6">Uncharacterized protein</fullName>
    </submittedName>
</protein>
<evidence type="ECO:0000256" key="1">
    <source>
        <dbReference type="PROSITE-ProRule" id="PRU00266"/>
    </source>
</evidence>
<name>A0AAN9G4Z8_9CAEN</name>
<dbReference type="InterPro" id="IPR001374">
    <property type="entry name" value="R3H_dom"/>
</dbReference>
<organism evidence="6 7">
    <name type="scientific">Littorina saxatilis</name>
    <dbReference type="NCBI Taxonomy" id="31220"/>
    <lineage>
        <taxon>Eukaryota</taxon>
        <taxon>Metazoa</taxon>
        <taxon>Spiralia</taxon>
        <taxon>Lophotrochozoa</taxon>
        <taxon>Mollusca</taxon>
        <taxon>Gastropoda</taxon>
        <taxon>Caenogastropoda</taxon>
        <taxon>Littorinimorpha</taxon>
        <taxon>Littorinoidea</taxon>
        <taxon>Littorinidae</taxon>
        <taxon>Littorina</taxon>
    </lineage>
</organism>
<feature type="compositionally biased region" description="Basic and acidic residues" evidence="2">
    <location>
        <begin position="126"/>
        <end position="136"/>
    </location>
</feature>
<dbReference type="SUPFAM" id="SSF82708">
    <property type="entry name" value="R3H domain"/>
    <property type="match status" value="1"/>
</dbReference>
<dbReference type="EMBL" id="JBAMIC010000018">
    <property type="protein sequence ID" value="KAK7095087.1"/>
    <property type="molecule type" value="Genomic_DNA"/>
</dbReference>
<keyword evidence="7" id="KW-1185">Reference proteome</keyword>
<evidence type="ECO:0000256" key="2">
    <source>
        <dbReference type="SAM" id="MobiDB-lite"/>
    </source>
</evidence>
<dbReference type="PROSITE" id="PS50174">
    <property type="entry name" value="G_PATCH"/>
    <property type="match status" value="1"/>
</dbReference>
<dbReference type="Gene3D" id="3.30.160.20">
    <property type="match status" value="1"/>
</dbReference>
<keyword evidence="1" id="KW-0694">RNA-binding</keyword>
<sequence>MNFVKSSESYQSTDISHVQDQHASSRQGFRGGQRGYNGPAPGHPNMTFQNFGGPQGGYNRPQGPFNSRGHRPSGRFSNPSNFNQQAFGNTQRMNRPAGFGGGGPQQRFSNNSGQGPSPSQYGGFVKPEKTEDRFEGGDGEGSQPQQSSVDRPMSAPSLMRHPYSGPRFQGGQANRSTGRFANNVEGGGPLRAGGRGFGRGGGGPRFGGGTGRDGAGSGSENFSNVEAANAAAARMTRDARNPHAKCIVLATNSIYLTKFQRLAGEIKKLKSKRPNAVDTVHSAANIAQVNIQSEIESGPIVRGTGTFFCSVQFDGVNVAVATGLNKRAAKNEAFDVALQKLMKPFQRIVEIDGSTKEFQASDYDFSAEPPRQTVIMPTSMVVSDISGKAGDSMENAIQRESNVEALMDIRKKSYDAKDLNDFILVEPEEHNSSVNGASMLRRSADFSKMLLEYDFAAFGTGGSVRCILKVEGQVLADVKAYSKMAAKIEASQKAVDVLRQHCWTILTKQVHDSNTPEITKDEMFADLASSVAPKTNAASMATPIADSNLGKKLLQKMGWTGGGIGKDGMGIEEPVTMKQIINREGLGLDTKRGITGDFRSRITEVLENYASSERQDDLVFSPHFGKDERIIIHNECRRLSLKSKSNGTASTRYLIVRRKRSAAQLLYHVMDCGGETARYKVVPPGQRRYPWRPVLPPGANSGAVSASRSQAAASTTSKAGLLGSPPSMSQGQNLQPLMGQNPQSLMGQNPQSLMGQNSQVLLGQVIHGLMGQNQQSLMGQNLPGLMGQNPQSLMEQNPQPFMEQNPQTFIGQNPGNQQMQNPCGPSGFVGNNFSGVMGSNPTAAGIGNNAFGLLGQNPSAGMM</sequence>
<dbReference type="AlphaFoldDB" id="A0AAN9G4Z8"/>
<evidence type="ECO:0000259" key="5">
    <source>
        <dbReference type="PROSITE" id="PS51061"/>
    </source>
</evidence>
<accession>A0AAN9G4Z8</accession>
<feature type="region of interest" description="Disordered" evidence="2">
    <location>
        <begin position="1"/>
        <end position="221"/>
    </location>
</feature>
<comment type="caution">
    <text evidence="6">The sequence shown here is derived from an EMBL/GenBank/DDBJ whole genome shotgun (WGS) entry which is preliminary data.</text>
</comment>
<dbReference type="PANTHER" id="PTHR48430">
    <property type="entry name" value="PARTNER OF XRN-2 PROTEIN 1"/>
    <property type="match status" value="1"/>
</dbReference>
<feature type="compositionally biased region" description="Low complexity" evidence="2">
    <location>
        <begin position="701"/>
        <end position="719"/>
    </location>
</feature>
<dbReference type="InterPro" id="IPR036867">
    <property type="entry name" value="R3H_dom_sf"/>
</dbReference>
<dbReference type="Pfam" id="PF01585">
    <property type="entry name" value="G-patch"/>
    <property type="match status" value="1"/>
</dbReference>
<dbReference type="PROSITE" id="PS50137">
    <property type="entry name" value="DS_RBD"/>
    <property type="match status" value="1"/>
</dbReference>
<dbReference type="SMART" id="SM00443">
    <property type="entry name" value="G_patch"/>
    <property type="match status" value="1"/>
</dbReference>
<dbReference type="SUPFAM" id="SSF54768">
    <property type="entry name" value="dsRNA-binding domain-like"/>
    <property type="match status" value="1"/>
</dbReference>
<feature type="compositionally biased region" description="Gly residues" evidence="2">
    <location>
        <begin position="185"/>
        <end position="217"/>
    </location>
</feature>
<dbReference type="PROSITE" id="PS51061">
    <property type="entry name" value="R3H"/>
    <property type="match status" value="1"/>
</dbReference>
<dbReference type="Proteomes" id="UP001374579">
    <property type="component" value="Unassembled WGS sequence"/>
</dbReference>
<dbReference type="InterPro" id="IPR000467">
    <property type="entry name" value="G_patch_dom"/>
</dbReference>
<evidence type="ECO:0000259" key="3">
    <source>
        <dbReference type="PROSITE" id="PS50137"/>
    </source>
</evidence>
<feature type="compositionally biased region" description="Polar residues" evidence="2">
    <location>
        <begin position="1"/>
        <end position="25"/>
    </location>
</feature>
<feature type="compositionally biased region" description="Polar residues" evidence="2">
    <location>
        <begin position="75"/>
        <end position="93"/>
    </location>
</feature>
<evidence type="ECO:0000313" key="7">
    <source>
        <dbReference type="Proteomes" id="UP001374579"/>
    </source>
</evidence>
<evidence type="ECO:0000259" key="4">
    <source>
        <dbReference type="PROSITE" id="PS50174"/>
    </source>
</evidence>
<proteinExistence type="predicted"/>
<feature type="compositionally biased region" description="Polar residues" evidence="2">
    <location>
        <begin position="726"/>
        <end position="752"/>
    </location>
</feature>
<reference evidence="6 7" key="1">
    <citation type="submission" date="2024-02" db="EMBL/GenBank/DDBJ databases">
        <title>Chromosome-scale genome assembly of the rough periwinkle Littorina saxatilis.</title>
        <authorList>
            <person name="De Jode A."/>
            <person name="Faria R."/>
            <person name="Formenti G."/>
            <person name="Sims Y."/>
            <person name="Smith T.P."/>
            <person name="Tracey A."/>
            <person name="Wood J.M.D."/>
            <person name="Zagrodzka Z.B."/>
            <person name="Johannesson K."/>
            <person name="Butlin R.K."/>
            <person name="Leder E.H."/>
        </authorList>
    </citation>
    <scope>NUCLEOTIDE SEQUENCE [LARGE SCALE GENOMIC DNA]</scope>
    <source>
        <strain evidence="6">Snail1</strain>
        <tissue evidence="6">Muscle</tissue>
    </source>
</reference>
<feature type="compositionally biased region" description="Polar residues" evidence="2">
    <location>
        <begin position="171"/>
        <end position="180"/>
    </location>
</feature>
<feature type="domain" description="R3H" evidence="5">
    <location>
        <begin position="596"/>
        <end position="660"/>
    </location>
</feature>